<evidence type="ECO:0008006" key="4">
    <source>
        <dbReference type="Google" id="ProtNLM"/>
    </source>
</evidence>
<organism evidence="2 3">
    <name type="scientific">Tenacibaculum maritimum NCIMB 2154</name>
    <dbReference type="NCBI Taxonomy" id="1349785"/>
    <lineage>
        <taxon>Bacteria</taxon>
        <taxon>Pseudomonadati</taxon>
        <taxon>Bacteroidota</taxon>
        <taxon>Flavobacteriia</taxon>
        <taxon>Flavobacteriales</taxon>
        <taxon>Flavobacteriaceae</taxon>
        <taxon>Tenacibaculum</taxon>
    </lineage>
</organism>
<keyword evidence="1" id="KW-0812">Transmembrane</keyword>
<dbReference type="OrthoDB" id="1191247at2"/>
<evidence type="ECO:0000256" key="1">
    <source>
        <dbReference type="SAM" id="Phobius"/>
    </source>
</evidence>
<name>A0A2H1E8C1_9FLAO</name>
<proteinExistence type="predicted"/>
<reference evidence="2 3" key="1">
    <citation type="submission" date="2016-11" db="EMBL/GenBank/DDBJ databases">
        <authorList>
            <person name="Jaros S."/>
            <person name="Januszkiewicz K."/>
            <person name="Wedrychowicz H."/>
        </authorList>
    </citation>
    <scope>NUCLEOTIDE SEQUENCE [LARGE SCALE GENOMIC DNA]</scope>
    <source>
        <strain evidence="2">NCIMB 2154T</strain>
    </source>
</reference>
<feature type="transmembrane region" description="Helical" evidence="1">
    <location>
        <begin position="6"/>
        <end position="36"/>
    </location>
</feature>
<dbReference type="KEGG" id="tmar:MARIT_1162"/>
<dbReference type="RefSeq" id="WP_157926202.1">
    <property type="nucleotide sequence ID" value="NZ_CP138495.1"/>
</dbReference>
<evidence type="ECO:0000313" key="3">
    <source>
        <dbReference type="Proteomes" id="UP000231564"/>
    </source>
</evidence>
<dbReference type="EMBL" id="LT634361">
    <property type="protein sequence ID" value="SFZ81541.1"/>
    <property type="molecule type" value="Genomic_DNA"/>
</dbReference>
<protein>
    <recommendedName>
        <fullName evidence="4">Transmembrane protein</fullName>
    </recommendedName>
</protein>
<gene>
    <name evidence="2" type="ORF">MARIT_1162</name>
</gene>
<accession>A0A2H1E8C1</accession>
<keyword evidence="1" id="KW-0472">Membrane</keyword>
<keyword evidence="1" id="KW-1133">Transmembrane helix</keyword>
<sequence length="243" mass="28633">MISIAFFLSIVLLIIVIYKRYWLFSILLLFIVVMVYKYGILSERELHNSTSKFQIEATTIHAYKALYVYGFKGHFQQIKKIFTYVYEDIAKRKAKRKSYFIKEKATNTTGNINTYADQTKEAINASFCDYEFRIPKENAAPNDDENLIFKFLVAAENGEIKDIQTQYTTKKIENKQDIIRVNDSIFDIKLKEKINYNMLSKCVEQIKRASFSSKATNRPYIIYQDNMPRININKTIEEIYLSF</sequence>
<dbReference type="Proteomes" id="UP000231564">
    <property type="component" value="Chromosome MARIT"/>
</dbReference>
<dbReference type="AlphaFoldDB" id="A0A2H1E8C1"/>
<keyword evidence="3" id="KW-1185">Reference proteome</keyword>
<dbReference type="STRING" id="1349785.GCA_000509405_00193"/>
<evidence type="ECO:0000313" key="2">
    <source>
        <dbReference type="EMBL" id="SFZ81541.1"/>
    </source>
</evidence>
<dbReference type="GeneID" id="47722715"/>